<evidence type="ECO:0000313" key="1">
    <source>
        <dbReference type="EMBL" id="KAB7504546.1"/>
    </source>
</evidence>
<dbReference type="AlphaFoldDB" id="A0A5N5TD23"/>
<accession>A0A5N5TD23</accession>
<name>A0A5N5TD23_9CRUS</name>
<protein>
    <submittedName>
        <fullName evidence="1">Uncharacterized protein</fullName>
    </submittedName>
</protein>
<dbReference type="Proteomes" id="UP000326759">
    <property type="component" value="Unassembled WGS sequence"/>
</dbReference>
<organism evidence="1 2">
    <name type="scientific">Armadillidium nasatum</name>
    <dbReference type="NCBI Taxonomy" id="96803"/>
    <lineage>
        <taxon>Eukaryota</taxon>
        <taxon>Metazoa</taxon>
        <taxon>Ecdysozoa</taxon>
        <taxon>Arthropoda</taxon>
        <taxon>Crustacea</taxon>
        <taxon>Multicrustacea</taxon>
        <taxon>Malacostraca</taxon>
        <taxon>Eumalacostraca</taxon>
        <taxon>Peracarida</taxon>
        <taxon>Isopoda</taxon>
        <taxon>Oniscidea</taxon>
        <taxon>Crinocheta</taxon>
        <taxon>Armadillidiidae</taxon>
        <taxon>Armadillidium</taxon>
    </lineage>
</organism>
<gene>
    <name evidence="1" type="ORF">Anas_10885</name>
</gene>
<sequence>MIPTLYKWQLTLLLKPMTINLLDNLLTFLWERLTEFPRMQNFYSVFTWLKNNTKKLPKLL</sequence>
<reference evidence="1 2" key="1">
    <citation type="journal article" date="2019" name="PLoS Biol.">
        <title>Sex chromosomes control vertical transmission of feminizing Wolbachia symbionts in an isopod.</title>
        <authorList>
            <person name="Becking T."/>
            <person name="Chebbi M.A."/>
            <person name="Giraud I."/>
            <person name="Moumen B."/>
            <person name="Laverre T."/>
            <person name="Caubet Y."/>
            <person name="Peccoud J."/>
            <person name="Gilbert C."/>
            <person name="Cordaux R."/>
        </authorList>
    </citation>
    <scope>NUCLEOTIDE SEQUENCE [LARGE SCALE GENOMIC DNA]</scope>
    <source>
        <strain evidence="1">ANa2</strain>
        <tissue evidence="1">Whole body excluding digestive tract and cuticle</tissue>
    </source>
</reference>
<proteinExistence type="predicted"/>
<keyword evidence="2" id="KW-1185">Reference proteome</keyword>
<comment type="caution">
    <text evidence="1">The sequence shown here is derived from an EMBL/GenBank/DDBJ whole genome shotgun (WGS) entry which is preliminary data.</text>
</comment>
<dbReference type="EMBL" id="SEYY01002912">
    <property type="protein sequence ID" value="KAB7504546.1"/>
    <property type="molecule type" value="Genomic_DNA"/>
</dbReference>
<evidence type="ECO:0000313" key="2">
    <source>
        <dbReference type="Proteomes" id="UP000326759"/>
    </source>
</evidence>